<feature type="transmembrane region" description="Helical" evidence="5">
    <location>
        <begin position="87"/>
        <end position="106"/>
    </location>
</feature>
<dbReference type="Pfam" id="PF04932">
    <property type="entry name" value="Wzy_C"/>
    <property type="match status" value="1"/>
</dbReference>
<gene>
    <name evidence="9" type="ORF">GCM10011419_23510</name>
</gene>
<feature type="transmembrane region" description="Helical" evidence="5">
    <location>
        <begin position="173"/>
        <end position="189"/>
    </location>
</feature>
<dbReference type="PANTHER" id="PTHR37422">
    <property type="entry name" value="TEICHURONIC ACID BIOSYNTHESIS PROTEIN TUAE"/>
    <property type="match status" value="1"/>
</dbReference>
<feature type="transmembrane region" description="Helical" evidence="5">
    <location>
        <begin position="434"/>
        <end position="453"/>
    </location>
</feature>
<dbReference type="EMBL" id="BMYP01000032">
    <property type="protein sequence ID" value="GHD79729.1"/>
    <property type="molecule type" value="Genomic_DNA"/>
</dbReference>
<keyword evidence="2 5" id="KW-0812">Transmembrane</keyword>
<feature type="domain" description="O-antigen ligase-related" evidence="6">
    <location>
        <begin position="201"/>
        <end position="364"/>
    </location>
</feature>
<feature type="transmembrane region" description="Helical" evidence="5">
    <location>
        <begin position="196"/>
        <end position="212"/>
    </location>
</feature>
<evidence type="ECO:0000256" key="3">
    <source>
        <dbReference type="ARBA" id="ARBA00022989"/>
    </source>
</evidence>
<dbReference type="PANTHER" id="PTHR37422:SF21">
    <property type="entry name" value="EXOQ-LIKE PROTEIN"/>
    <property type="match status" value="1"/>
</dbReference>
<dbReference type="Pfam" id="PF15864">
    <property type="entry name" value="PglL_A"/>
    <property type="match status" value="1"/>
</dbReference>
<dbReference type="Pfam" id="PF11846">
    <property type="entry name" value="Wzy_C_2"/>
    <property type="match status" value="1"/>
</dbReference>
<feature type="transmembrane region" description="Helical" evidence="5">
    <location>
        <begin position="218"/>
        <end position="235"/>
    </location>
</feature>
<evidence type="ECO:0000313" key="10">
    <source>
        <dbReference type="Proteomes" id="UP000662678"/>
    </source>
</evidence>
<evidence type="ECO:0000313" key="9">
    <source>
        <dbReference type="EMBL" id="GHD79729.1"/>
    </source>
</evidence>
<name>A0ABQ3HB01_9NEIS</name>
<feature type="transmembrane region" description="Helical" evidence="5">
    <location>
        <begin position="405"/>
        <end position="422"/>
    </location>
</feature>
<evidence type="ECO:0000256" key="1">
    <source>
        <dbReference type="ARBA" id="ARBA00004141"/>
    </source>
</evidence>
<feature type="transmembrane region" description="Helical" evidence="5">
    <location>
        <begin position="37"/>
        <end position="56"/>
    </location>
</feature>
<dbReference type="InterPro" id="IPR021797">
    <property type="entry name" value="Wzy_C_2"/>
</dbReference>
<protein>
    <recommendedName>
        <fullName evidence="11">Polymerase</fullName>
    </recommendedName>
</protein>
<reference evidence="10" key="1">
    <citation type="journal article" date="2019" name="Int. J. Syst. Evol. Microbiol.">
        <title>The Global Catalogue of Microorganisms (GCM) 10K type strain sequencing project: providing services to taxonomists for standard genome sequencing and annotation.</title>
        <authorList>
            <consortium name="The Broad Institute Genomics Platform"/>
            <consortium name="The Broad Institute Genome Sequencing Center for Infectious Disease"/>
            <person name="Wu L."/>
            <person name="Ma J."/>
        </authorList>
    </citation>
    <scope>NUCLEOTIDE SEQUENCE [LARGE SCALE GENOMIC DNA]</scope>
    <source>
        <strain evidence="10">KCTC 23713</strain>
    </source>
</reference>
<comment type="caution">
    <text evidence="9">The sequence shown here is derived from an EMBL/GenBank/DDBJ whole genome shotgun (WGS) entry which is preliminary data.</text>
</comment>
<evidence type="ECO:0000256" key="5">
    <source>
        <dbReference type="SAM" id="Phobius"/>
    </source>
</evidence>
<dbReference type="InterPro" id="IPR031726">
    <property type="entry name" value="PglL_A"/>
</dbReference>
<keyword evidence="3 5" id="KW-1133">Transmembrane helix</keyword>
<keyword evidence="10" id="KW-1185">Reference proteome</keyword>
<accession>A0ABQ3HB01</accession>
<sequence length="578" mass="63913">MMFASLARPRLAALLLAAVTVLPFLSPFHYLPLPQWWGEITAVVLAALACLCLPHGSLPLPRVVPWLALLALLWLSQPWLVELLFPGLNAATALAFLALALLALAVARWQALSDAETVMTVLAKSLLVGALLQSLIGLAQLTGLAPLLGGVLFYDGAHPTSNIFGHIGQRNQYAHYLSWGLVAVSWLAAVRVLSRGVAVAVLLWLALSIAFAGSRTVLLYAAALLLLAPLWYWHVRDEASKRLMQWLLLAAGLLLLMQFALPLGEWLLRPLLHGELVASGVERLAANPDGMGARRLAEWGKAWLVFREAPWFGAGWSQYAYHSVRLQLLPQFVDSGVNSGLFSNAHNLVFQLLAEVGLIGTLAVLLGLLWVLLPWCGRQARAVHLLPLAMLAISLLHSMLEYPLWYLYFPAVLVMLLALAPVAEGGKRRPFRPVQYGALLMLLLAGYGSYRYVEMQGLYNPRSAQQQQRLQQIMRQEPLFAFHALGLLDDVVKPGRDTPPVQRQWIALLAQMRPYPDVLRKEAQFLALEGRPQEAAYTMRLALASFPTYAPFFLRALSPEEPAWQPLRQQVEAAMLKP</sequence>
<feature type="transmembrane region" description="Helical" evidence="5">
    <location>
        <begin position="348"/>
        <end position="373"/>
    </location>
</feature>
<dbReference type="Proteomes" id="UP000662678">
    <property type="component" value="Unassembled WGS sequence"/>
</dbReference>
<evidence type="ECO:0000259" key="6">
    <source>
        <dbReference type="Pfam" id="PF04932"/>
    </source>
</evidence>
<feature type="domain" description="Protein glycosylation ligase" evidence="8">
    <location>
        <begin position="163"/>
        <end position="187"/>
    </location>
</feature>
<comment type="subcellular location">
    <subcellularLocation>
        <location evidence="1">Membrane</location>
        <topology evidence="1">Multi-pass membrane protein</topology>
    </subcellularLocation>
</comment>
<feature type="transmembrane region" description="Helical" evidence="5">
    <location>
        <begin position="126"/>
        <end position="153"/>
    </location>
</feature>
<evidence type="ECO:0008006" key="11">
    <source>
        <dbReference type="Google" id="ProtNLM"/>
    </source>
</evidence>
<evidence type="ECO:0000256" key="2">
    <source>
        <dbReference type="ARBA" id="ARBA00022692"/>
    </source>
</evidence>
<dbReference type="RefSeq" id="WP_229799736.1">
    <property type="nucleotide sequence ID" value="NZ_BMYP01000032.1"/>
</dbReference>
<feature type="transmembrane region" description="Helical" evidence="5">
    <location>
        <begin position="382"/>
        <end position="399"/>
    </location>
</feature>
<evidence type="ECO:0000259" key="7">
    <source>
        <dbReference type="Pfam" id="PF11846"/>
    </source>
</evidence>
<organism evidence="9 10">
    <name type="scientific">Vogesella fluminis</name>
    <dbReference type="NCBI Taxonomy" id="1069161"/>
    <lineage>
        <taxon>Bacteria</taxon>
        <taxon>Pseudomonadati</taxon>
        <taxon>Pseudomonadota</taxon>
        <taxon>Betaproteobacteria</taxon>
        <taxon>Neisseriales</taxon>
        <taxon>Chromobacteriaceae</taxon>
        <taxon>Vogesella</taxon>
    </lineage>
</organism>
<dbReference type="InterPro" id="IPR051533">
    <property type="entry name" value="WaaL-like"/>
</dbReference>
<feature type="transmembrane region" description="Helical" evidence="5">
    <location>
        <begin position="63"/>
        <end position="81"/>
    </location>
</feature>
<evidence type="ECO:0000256" key="4">
    <source>
        <dbReference type="ARBA" id="ARBA00023136"/>
    </source>
</evidence>
<dbReference type="InterPro" id="IPR007016">
    <property type="entry name" value="O-antigen_ligase-rel_domated"/>
</dbReference>
<proteinExistence type="predicted"/>
<keyword evidence="4 5" id="KW-0472">Membrane</keyword>
<feature type="domain" description="Virulence factor membrane-bound polymerase C-terminal" evidence="7">
    <location>
        <begin position="388"/>
        <end position="552"/>
    </location>
</feature>
<feature type="transmembrane region" description="Helical" evidence="5">
    <location>
        <begin position="247"/>
        <end position="268"/>
    </location>
</feature>
<evidence type="ECO:0000259" key="8">
    <source>
        <dbReference type="Pfam" id="PF15864"/>
    </source>
</evidence>